<accession>A0AA97NU70</accession>
<dbReference type="AlphaFoldDB" id="A0AA97NU70"/>
<evidence type="ECO:0000313" key="2">
    <source>
        <dbReference type="EMBL" id="ELQ36441.1"/>
    </source>
</evidence>
<protein>
    <submittedName>
        <fullName evidence="2">Uncharacterized protein</fullName>
    </submittedName>
</protein>
<gene>
    <name evidence="2" type="ORF">OOU_Y34scaffold00662g22</name>
</gene>
<proteinExistence type="predicted"/>
<organism evidence="2">
    <name type="scientific">Pyricularia oryzae (strain Y34)</name>
    <name type="common">Rice blast fungus</name>
    <name type="synonym">Magnaporthe oryzae</name>
    <dbReference type="NCBI Taxonomy" id="1143189"/>
    <lineage>
        <taxon>Eukaryota</taxon>
        <taxon>Fungi</taxon>
        <taxon>Dikarya</taxon>
        <taxon>Ascomycota</taxon>
        <taxon>Pezizomycotina</taxon>
        <taxon>Sordariomycetes</taxon>
        <taxon>Sordariomycetidae</taxon>
        <taxon>Magnaporthales</taxon>
        <taxon>Pyriculariaceae</taxon>
        <taxon>Pyricularia</taxon>
    </lineage>
</organism>
<name>A0AA97NU70_PYRO3</name>
<dbReference type="Proteomes" id="UP000011086">
    <property type="component" value="Unassembled WGS sequence"/>
</dbReference>
<feature type="compositionally biased region" description="Polar residues" evidence="1">
    <location>
        <begin position="1"/>
        <end position="21"/>
    </location>
</feature>
<reference evidence="2" key="1">
    <citation type="journal article" date="2012" name="PLoS Genet.">
        <title>Comparative analysis of the genomes of two field isolates of the rice blast fungus Magnaporthe oryzae.</title>
        <authorList>
            <person name="Xue M."/>
            <person name="Yang J."/>
            <person name="Li Z."/>
            <person name="Hu S."/>
            <person name="Yao N."/>
            <person name="Dean R.A."/>
            <person name="Zhao W."/>
            <person name="Shen M."/>
            <person name="Zhang H."/>
            <person name="Li C."/>
            <person name="Liu L."/>
            <person name="Cao L."/>
            <person name="Xu X."/>
            <person name="Xing Y."/>
            <person name="Hsiang T."/>
            <person name="Zhang Z."/>
            <person name="Xu J.R."/>
            <person name="Peng Y.L."/>
        </authorList>
    </citation>
    <scope>NUCLEOTIDE SEQUENCE</scope>
    <source>
        <strain evidence="2">Y34</strain>
    </source>
</reference>
<dbReference type="EMBL" id="JH793193">
    <property type="protein sequence ID" value="ELQ36441.1"/>
    <property type="molecule type" value="Genomic_DNA"/>
</dbReference>
<feature type="region of interest" description="Disordered" evidence="1">
    <location>
        <begin position="1"/>
        <end position="25"/>
    </location>
</feature>
<evidence type="ECO:0000256" key="1">
    <source>
        <dbReference type="SAM" id="MobiDB-lite"/>
    </source>
</evidence>
<sequence length="49" mass="5394">MANSLLATDSSHGASVDLSSSKSRHQASKFVRYYFRKRESKKLPYGGGS</sequence>